<dbReference type="InterPro" id="IPR013106">
    <property type="entry name" value="Ig_V-set"/>
</dbReference>
<dbReference type="InterPro" id="IPR013783">
    <property type="entry name" value="Ig-like_fold"/>
</dbReference>
<dbReference type="InterPro" id="IPR003599">
    <property type="entry name" value="Ig_sub"/>
</dbReference>
<dbReference type="SMART" id="SM00406">
    <property type="entry name" value="IGv"/>
    <property type="match status" value="1"/>
</dbReference>
<organism evidence="3 4">
    <name type="scientific">Pleurodeles waltl</name>
    <name type="common">Iberian ribbed newt</name>
    <dbReference type="NCBI Taxonomy" id="8319"/>
    <lineage>
        <taxon>Eukaryota</taxon>
        <taxon>Metazoa</taxon>
        <taxon>Chordata</taxon>
        <taxon>Craniata</taxon>
        <taxon>Vertebrata</taxon>
        <taxon>Euteleostomi</taxon>
        <taxon>Amphibia</taxon>
        <taxon>Batrachia</taxon>
        <taxon>Caudata</taxon>
        <taxon>Salamandroidea</taxon>
        <taxon>Salamandridae</taxon>
        <taxon>Pleurodelinae</taxon>
        <taxon>Pleurodeles</taxon>
    </lineage>
</organism>
<evidence type="ECO:0000313" key="3">
    <source>
        <dbReference type="EMBL" id="KAJ1093734.1"/>
    </source>
</evidence>
<dbReference type="EMBL" id="JANPWB010000015">
    <property type="protein sequence ID" value="KAJ1093734.1"/>
    <property type="molecule type" value="Genomic_DNA"/>
</dbReference>
<dbReference type="InterPro" id="IPR036179">
    <property type="entry name" value="Ig-like_dom_sf"/>
</dbReference>
<name>A0AAV7LT18_PLEWA</name>
<dbReference type="PROSITE" id="PS50835">
    <property type="entry name" value="IG_LIKE"/>
    <property type="match status" value="1"/>
</dbReference>
<dbReference type="Pfam" id="PF07686">
    <property type="entry name" value="V-set"/>
    <property type="match status" value="1"/>
</dbReference>
<dbReference type="PANTHER" id="PTHR23267">
    <property type="entry name" value="IMMUNOGLOBULIN LIGHT CHAIN"/>
    <property type="match status" value="1"/>
</dbReference>
<comment type="caution">
    <text evidence="3">The sequence shown here is derived from an EMBL/GenBank/DDBJ whole genome shotgun (WGS) entry which is preliminary data.</text>
</comment>
<feature type="chain" id="PRO_5043316767" description="Ig-like domain-containing protein" evidence="1">
    <location>
        <begin position="20"/>
        <end position="138"/>
    </location>
</feature>
<dbReference type="InterPro" id="IPR007110">
    <property type="entry name" value="Ig-like_dom"/>
</dbReference>
<keyword evidence="1" id="KW-0732">Signal</keyword>
<gene>
    <name evidence="3" type="ORF">NDU88_006826</name>
</gene>
<feature type="domain" description="Ig-like" evidence="2">
    <location>
        <begin position="5"/>
        <end position="122"/>
    </location>
</feature>
<dbReference type="Proteomes" id="UP001066276">
    <property type="component" value="Chromosome 11"/>
</dbReference>
<keyword evidence="4" id="KW-1185">Reference proteome</keyword>
<dbReference type="SMART" id="SM00409">
    <property type="entry name" value="IG"/>
    <property type="match status" value="1"/>
</dbReference>
<sequence>MSGTPLLLVLSALCAGSVAQFSLSQEPSVTVAPGQTVKLSCTRSSGAVSSSYVSWYQQKPDTVPKLVMHSFSSRPSGVPSRFSGSYENTPNAAYLTITGVEAEDDAVYYCQSYVSGQSYTVTQADGEVRQKTLSMIFY</sequence>
<dbReference type="InterPro" id="IPR050150">
    <property type="entry name" value="IgV_Light_Chain"/>
</dbReference>
<feature type="signal peptide" evidence="1">
    <location>
        <begin position="1"/>
        <end position="19"/>
    </location>
</feature>
<evidence type="ECO:0000259" key="2">
    <source>
        <dbReference type="PROSITE" id="PS50835"/>
    </source>
</evidence>
<dbReference type="AlphaFoldDB" id="A0AAV7LT18"/>
<evidence type="ECO:0000256" key="1">
    <source>
        <dbReference type="SAM" id="SignalP"/>
    </source>
</evidence>
<protein>
    <recommendedName>
        <fullName evidence="2">Ig-like domain-containing protein</fullName>
    </recommendedName>
</protein>
<accession>A0AAV7LT18</accession>
<reference evidence="3" key="1">
    <citation type="journal article" date="2022" name="bioRxiv">
        <title>Sequencing and chromosome-scale assembly of the giantPleurodeles waltlgenome.</title>
        <authorList>
            <person name="Brown T."/>
            <person name="Elewa A."/>
            <person name="Iarovenko S."/>
            <person name="Subramanian E."/>
            <person name="Araus A.J."/>
            <person name="Petzold A."/>
            <person name="Susuki M."/>
            <person name="Suzuki K.-i.T."/>
            <person name="Hayashi T."/>
            <person name="Toyoda A."/>
            <person name="Oliveira C."/>
            <person name="Osipova E."/>
            <person name="Leigh N.D."/>
            <person name="Simon A."/>
            <person name="Yun M.H."/>
        </authorList>
    </citation>
    <scope>NUCLEOTIDE SEQUENCE</scope>
    <source>
        <strain evidence="3">20211129_DDA</strain>
        <tissue evidence="3">Liver</tissue>
    </source>
</reference>
<dbReference type="SUPFAM" id="SSF48726">
    <property type="entry name" value="Immunoglobulin"/>
    <property type="match status" value="1"/>
</dbReference>
<evidence type="ECO:0000313" key="4">
    <source>
        <dbReference type="Proteomes" id="UP001066276"/>
    </source>
</evidence>
<dbReference type="Gene3D" id="2.60.40.10">
    <property type="entry name" value="Immunoglobulins"/>
    <property type="match status" value="1"/>
</dbReference>
<proteinExistence type="predicted"/>